<feature type="transmembrane region" description="Helical" evidence="2">
    <location>
        <begin position="31"/>
        <end position="53"/>
    </location>
</feature>
<proteinExistence type="predicted"/>
<organism evidence="3 4">
    <name type="scientific">Terfezia boudieri ATCC MYA-4762</name>
    <dbReference type="NCBI Taxonomy" id="1051890"/>
    <lineage>
        <taxon>Eukaryota</taxon>
        <taxon>Fungi</taxon>
        <taxon>Dikarya</taxon>
        <taxon>Ascomycota</taxon>
        <taxon>Pezizomycotina</taxon>
        <taxon>Pezizomycetes</taxon>
        <taxon>Pezizales</taxon>
        <taxon>Pezizaceae</taxon>
        <taxon>Terfezia</taxon>
    </lineage>
</organism>
<gene>
    <name evidence="3" type="ORF">L211DRAFT_845016</name>
</gene>
<dbReference type="Proteomes" id="UP000267821">
    <property type="component" value="Unassembled WGS sequence"/>
</dbReference>
<dbReference type="AlphaFoldDB" id="A0A3N4M1E2"/>
<keyword evidence="2" id="KW-0812">Transmembrane</keyword>
<reference evidence="3 4" key="1">
    <citation type="journal article" date="2018" name="Nat. Ecol. Evol.">
        <title>Pezizomycetes genomes reveal the molecular basis of ectomycorrhizal truffle lifestyle.</title>
        <authorList>
            <person name="Murat C."/>
            <person name="Payen T."/>
            <person name="Noel B."/>
            <person name="Kuo A."/>
            <person name="Morin E."/>
            <person name="Chen J."/>
            <person name="Kohler A."/>
            <person name="Krizsan K."/>
            <person name="Balestrini R."/>
            <person name="Da Silva C."/>
            <person name="Montanini B."/>
            <person name="Hainaut M."/>
            <person name="Levati E."/>
            <person name="Barry K.W."/>
            <person name="Belfiori B."/>
            <person name="Cichocki N."/>
            <person name="Clum A."/>
            <person name="Dockter R.B."/>
            <person name="Fauchery L."/>
            <person name="Guy J."/>
            <person name="Iotti M."/>
            <person name="Le Tacon F."/>
            <person name="Lindquist E.A."/>
            <person name="Lipzen A."/>
            <person name="Malagnac F."/>
            <person name="Mello A."/>
            <person name="Molinier V."/>
            <person name="Miyauchi S."/>
            <person name="Poulain J."/>
            <person name="Riccioni C."/>
            <person name="Rubini A."/>
            <person name="Sitrit Y."/>
            <person name="Splivallo R."/>
            <person name="Traeger S."/>
            <person name="Wang M."/>
            <person name="Zifcakova L."/>
            <person name="Wipf D."/>
            <person name="Zambonelli A."/>
            <person name="Paolocci F."/>
            <person name="Nowrousian M."/>
            <person name="Ottonello S."/>
            <person name="Baldrian P."/>
            <person name="Spatafora J.W."/>
            <person name="Henrissat B."/>
            <person name="Nagy L.G."/>
            <person name="Aury J.M."/>
            <person name="Wincker P."/>
            <person name="Grigoriev I.V."/>
            <person name="Bonfante P."/>
            <person name="Martin F.M."/>
        </authorList>
    </citation>
    <scope>NUCLEOTIDE SEQUENCE [LARGE SCALE GENOMIC DNA]</scope>
    <source>
        <strain evidence="3 4">ATCC MYA-4762</strain>
    </source>
</reference>
<evidence type="ECO:0000313" key="3">
    <source>
        <dbReference type="EMBL" id="RPB28986.1"/>
    </source>
</evidence>
<keyword evidence="4" id="KW-1185">Reference proteome</keyword>
<dbReference type="InParanoid" id="A0A3N4M1E2"/>
<dbReference type="EMBL" id="ML121528">
    <property type="protein sequence ID" value="RPB28986.1"/>
    <property type="molecule type" value="Genomic_DNA"/>
</dbReference>
<name>A0A3N4M1E2_9PEZI</name>
<evidence type="ECO:0000256" key="2">
    <source>
        <dbReference type="SAM" id="Phobius"/>
    </source>
</evidence>
<protein>
    <submittedName>
        <fullName evidence="3">Uncharacterized protein</fullName>
    </submittedName>
</protein>
<sequence length="112" mass="11499">MPLTNITIDIGSGTSIVGPEFWAHSGLDAKIIGMGCGFAAAMFLVGAVAAKWLSQRGNNQASSTGAVELTNVISGGEPSNREPAPEAVTAPAAGTRSGPQMQLPVHDVQQRR</sequence>
<evidence type="ECO:0000256" key="1">
    <source>
        <dbReference type="SAM" id="MobiDB-lite"/>
    </source>
</evidence>
<accession>A0A3N4M1E2</accession>
<keyword evidence="2" id="KW-1133">Transmembrane helix</keyword>
<dbReference type="OrthoDB" id="10541905at2759"/>
<evidence type="ECO:0000313" key="4">
    <source>
        <dbReference type="Proteomes" id="UP000267821"/>
    </source>
</evidence>
<feature type="region of interest" description="Disordered" evidence="1">
    <location>
        <begin position="73"/>
        <end position="112"/>
    </location>
</feature>
<keyword evidence="2" id="KW-0472">Membrane</keyword>